<evidence type="ECO:0000313" key="2">
    <source>
        <dbReference type="Proteomes" id="UP000035088"/>
    </source>
</evidence>
<proteinExistence type="predicted"/>
<protein>
    <recommendedName>
        <fullName evidence="3">Lipoprotein</fullName>
    </recommendedName>
</protein>
<gene>
    <name evidence="1" type="ORF">GOARA_053_00460</name>
</gene>
<keyword evidence="2" id="KW-1185">Reference proteome</keyword>
<sequence>MGGVRSMMRTVGAGLVVVLAMIVAGCTRQSDGLSMVEKEFRAESMAYSRLDKTGIAEVHRTGIVKLDIRSGEIPLASVGLERALLGATIGDPSGEELLLVMDGPSRREAVMTRTVMATVEAPTGSVGMVSFWQTAETGSAAFALLREGIARWGFSRERVEGWIRSIDAEPDPGGKTAISSGVGPAGLICQVSLNYKRIGRSVLTYDIYTSPDYRIPANIDSIRQTGYMDLGAVSRQQAETSRRAARPG</sequence>
<name>G7H2Z4_9ACTN</name>
<evidence type="ECO:0000313" key="1">
    <source>
        <dbReference type="EMBL" id="GAB10219.1"/>
    </source>
</evidence>
<evidence type="ECO:0008006" key="3">
    <source>
        <dbReference type="Google" id="ProtNLM"/>
    </source>
</evidence>
<dbReference type="AlphaFoldDB" id="G7H2Z4"/>
<reference evidence="1 2" key="1">
    <citation type="submission" date="2011-11" db="EMBL/GenBank/DDBJ databases">
        <title>Whole genome shotgun sequence of Gordonia araii NBRC 100433.</title>
        <authorList>
            <person name="Yoshida Y."/>
            <person name="Hosoyama A."/>
            <person name="Tsuchikane K."/>
            <person name="Katsumata H."/>
            <person name="Yamazaki S."/>
            <person name="Fujita N."/>
        </authorList>
    </citation>
    <scope>NUCLEOTIDE SEQUENCE [LARGE SCALE GENOMIC DNA]</scope>
    <source>
        <strain evidence="1 2">NBRC 100433</strain>
    </source>
</reference>
<dbReference type="PROSITE" id="PS51257">
    <property type="entry name" value="PROKAR_LIPOPROTEIN"/>
    <property type="match status" value="1"/>
</dbReference>
<dbReference type="STRING" id="1073574.GOARA_053_00460"/>
<dbReference type="EMBL" id="BAEE01000053">
    <property type="protein sequence ID" value="GAB10219.1"/>
    <property type="molecule type" value="Genomic_DNA"/>
</dbReference>
<comment type="caution">
    <text evidence="1">The sequence shown here is derived from an EMBL/GenBank/DDBJ whole genome shotgun (WGS) entry which is preliminary data.</text>
</comment>
<organism evidence="1 2">
    <name type="scientific">Gordonia araii NBRC 100433</name>
    <dbReference type="NCBI Taxonomy" id="1073574"/>
    <lineage>
        <taxon>Bacteria</taxon>
        <taxon>Bacillati</taxon>
        <taxon>Actinomycetota</taxon>
        <taxon>Actinomycetes</taxon>
        <taxon>Mycobacteriales</taxon>
        <taxon>Gordoniaceae</taxon>
        <taxon>Gordonia</taxon>
    </lineage>
</organism>
<dbReference type="Proteomes" id="UP000035088">
    <property type="component" value="Unassembled WGS sequence"/>
</dbReference>
<accession>G7H2Z4</accession>